<protein>
    <recommendedName>
        <fullName evidence="7">(+)-neomenthol dehydrogenase</fullName>
    </recommendedName>
</protein>
<comment type="similarity">
    <text evidence="1 4">Belongs to the short-chain dehydrogenases/reductases (SDR) family.</text>
</comment>
<dbReference type="AlphaFoldDB" id="A0A9D4U0N3"/>
<dbReference type="Pfam" id="PF00106">
    <property type="entry name" value="adh_short"/>
    <property type="match status" value="1"/>
</dbReference>
<evidence type="ECO:0000256" key="1">
    <source>
        <dbReference type="ARBA" id="ARBA00006484"/>
    </source>
</evidence>
<dbReference type="SUPFAM" id="SSF51735">
    <property type="entry name" value="NAD(P)-binding Rossmann-fold domains"/>
    <property type="match status" value="1"/>
</dbReference>
<evidence type="ECO:0000313" key="6">
    <source>
        <dbReference type="Proteomes" id="UP000886520"/>
    </source>
</evidence>
<dbReference type="GO" id="GO:0016616">
    <property type="term" value="F:oxidoreductase activity, acting on the CH-OH group of donors, NAD or NADP as acceptor"/>
    <property type="evidence" value="ECO:0007669"/>
    <property type="project" value="InterPro"/>
</dbReference>
<dbReference type="PRINTS" id="PR00080">
    <property type="entry name" value="SDRFAMILY"/>
</dbReference>
<name>A0A9D4U0N3_ADICA</name>
<dbReference type="GO" id="GO:0016020">
    <property type="term" value="C:membrane"/>
    <property type="evidence" value="ECO:0007669"/>
    <property type="project" value="TreeGrafter"/>
</dbReference>
<dbReference type="Proteomes" id="UP000886520">
    <property type="component" value="Chromosome 25"/>
</dbReference>
<dbReference type="EMBL" id="JABFUD020000025">
    <property type="protein sequence ID" value="KAI5059057.1"/>
    <property type="molecule type" value="Genomic_DNA"/>
</dbReference>
<organism evidence="5 6">
    <name type="scientific">Adiantum capillus-veneris</name>
    <name type="common">Maidenhair fern</name>
    <dbReference type="NCBI Taxonomy" id="13818"/>
    <lineage>
        <taxon>Eukaryota</taxon>
        <taxon>Viridiplantae</taxon>
        <taxon>Streptophyta</taxon>
        <taxon>Embryophyta</taxon>
        <taxon>Tracheophyta</taxon>
        <taxon>Polypodiopsida</taxon>
        <taxon>Polypodiidae</taxon>
        <taxon>Polypodiales</taxon>
        <taxon>Pteridineae</taxon>
        <taxon>Pteridaceae</taxon>
        <taxon>Vittarioideae</taxon>
        <taxon>Adiantum</taxon>
    </lineage>
</organism>
<accession>A0A9D4U0N3</accession>
<dbReference type="OrthoDB" id="1933717at2759"/>
<dbReference type="PRINTS" id="PR00081">
    <property type="entry name" value="GDHRDH"/>
</dbReference>
<evidence type="ECO:0000256" key="3">
    <source>
        <dbReference type="ARBA" id="ARBA00023002"/>
    </source>
</evidence>
<evidence type="ECO:0008006" key="7">
    <source>
        <dbReference type="Google" id="ProtNLM"/>
    </source>
</evidence>
<keyword evidence="3" id="KW-0560">Oxidoreductase</keyword>
<gene>
    <name evidence="5" type="ORF">GOP47_0025376</name>
</gene>
<dbReference type="PROSITE" id="PS00061">
    <property type="entry name" value="ADH_SHORT"/>
    <property type="match status" value="1"/>
</dbReference>
<proteinExistence type="inferred from homology"/>
<dbReference type="InterPro" id="IPR045313">
    <property type="entry name" value="CBR1-like"/>
</dbReference>
<evidence type="ECO:0000313" key="5">
    <source>
        <dbReference type="EMBL" id="KAI5059057.1"/>
    </source>
</evidence>
<dbReference type="InterPro" id="IPR020904">
    <property type="entry name" value="Sc_DH/Rdtase_CS"/>
</dbReference>
<evidence type="ECO:0000256" key="4">
    <source>
        <dbReference type="RuleBase" id="RU000363"/>
    </source>
</evidence>
<evidence type="ECO:0000256" key="2">
    <source>
        <dbReference type="ARBA" id="ARBA00022857"/>
    </source>
</evidence>
<keyword evidence="6" id="KW-1185">Reference proteome</keyword>
<keyword evidence="2" id="KW-0521">NADP</keyword>
<comment type="caution">
    <text evidence="5">The sequence shown here is derived from an EMBL/GenBank/DDBJ whole genome shotgun (WGS) entry which is preliminary data.</text>
</comment>
<sequence length="278" mass="30517">MSATRWWTESTIALVTGGNKGIGFEIVKKLAQQGLTVILTARNDEKGLDAAAKLKSQGLNVVFHRLDVLSSTSISQLADWLKHQFDGLDILINNAGIIDYEPGLASAQKVLDTNYKGVKDVTRQMLPLLRPSDGGARVVNVSSRLGQLLKLKDSALCGDIGKLEGLTEEKVDRFVEKYLQDVKDGRAVESGWPYRSYSVSKIALNAYTRVLSESMKNRADGQHIYINCVTPGHCKTDLTRNSGIYTAEEGAETPVWVALLPPHGPTGQFFAEKHVEDF</sequence>
<dbReference type="Gene3D" id="3.40.50.720">
    <property type="entry name" value="NAD(P)-binding Rossmann-like Domain"/>
    <property type="match status" value="1"/>
</dbReference>
<dbReference type="InterPro" id="IPR036291">
    <property type="entry name" value="NAD(P)-bd_dom_sf"/>
</dbReference>
<dbReference type="PANTHER" id="PTHR43490:SF73">
    <property type="entry name" value="OS07G0685800 PROTEIN"/>
    <property type="match status" value="1"/>
</dbReference>
<dbReference type="PANTHER" id="PTHR43490">
    <property type="entry name" value="(+)-NEOMENTHOL DEHYDROGENASE"/>
    <property type="match status" value="1"/>
</dbReference>
<dbReference type="CDD" id="cd05324">
    <property type="entry name" value="carb_red_PTCR-like_SDR_c"/>
    <property type="match status" value="1"/>
</dbReference>
<dbReference type="InterPro" id="IPR002347">
    <property type="entry name" value="SDR_fam"/>
</dbReference>
<reference evidence="5" key="1">
    <citation type="submission" date="2021-01" db="EMBL/GenBank/DDBJ databases">
        <title>Adiantum capillus-veneris genome.</title>
        <authorList>
            <person name="Fang Y."/>
            <person name="Liao Q."/>
        </authorList>
    </citation>
    <scope>NUCLEOTIDE SEQUENCE</scope>
    <source>
        <strain evidence="5">H3</strain>
        <tissue evidence="5">Leaf</tissue>
    </source>
</reference>